<reference evidence="8" key="1">
    <citation type="submission" date="2024-04" db="EMBL/GenBank/DDBJ databases">
        <title>Salinicola lusitanus LLJ914,a marine bacterium isolated from the Okinawa Trough.</title>
        <authorList>
            <person name="Li J."/>
        </authorList>
    </citation>
    <scope>NUCLEOTIDE SEQUENCE [LARGE SCALE GENOMIC DNA]</scope>
</reference>
<keyword evidence="3" id="KW-0862">Zinc</keyword>
<dbReference type="Pfam" id="PF14973">
    <property type="entry name" value="TINF2_N"/>
    <property type="match status" value="1"/>
</dbReference>
<dbReference type="SUPFAM" id="SSF57667">
    <property type="entry name" value="beta-beta-alpha zinc fingers"/>
    <property type="match status" value="1"/>
</dbReference>
<keyword evidence="2 4" id="KW-0863">Zinc-finger</keyword>
<dbReference type="InterPro" id="IPR036236">
    <property type="entry name" value="Znf_C2H2_sf"/>
</dbReference>
<dbReference type="SMART" id="SM00355">
    <property type="entry name" value="ZnF_C2H2"/>
    <property type="match status" value="2"/>
</dbReference>
<accession>A0AAW0Q4X1</accession>
<dbReference type="PANTHER" id="PTHR15512:SF0">
    <property type="entry name" value="TERF1-INTERACTING NUCLEAR FACTOR 2"/>
    <property type="match status" value="1"/>
</dbReference>
<dbReference type="GO" id="GO:0008270">
    <property type="term" value="F:zinc ion binding"/>
    <property type="evidence" value="ECO:0007669"/>
    <property type="project" value="UniProtKB-KW"/>
</dbReference>
<dbReference type="PANTHER" id="PTHR15512">
    <property type="entry name" value="TERF1-INTERACTING NUCLEAR FACTOR 2"/>
    <property type="match status" value="1"/>
</dbReference>
<evidence type="ECO:0000313" key="7">
    <source>
        <dbReference type="EMBL" id="KAK7945570.1"/>
    </source>
</evidence>
<dbReference type="FunFam" id="3.30.160.60:FF:000065">
    <property type="entry name" value="B-cell CLL/lymphoma 6, member B"/>
    <property type="match status" value="1"/>
</dbReference>
<dbReference type="EMBL" id="JBBPFD010000001">
    <property type="protein sequence ID" value="KAK7945570.1"/>
    <property type="molecule type" value="Genomic_DNA"/>
</dbReference>
<evidence type="ECO:0000256" key="1">
    <source>
        <dbReference type="ARBA" id="ARBA00022723"/>
    </source>
</evidence>
<feature type="region of interest" description="Disordered" evidence="5">
    <location>
        <begin position="421"/>
        <end position="449"/>
    </location>
</feature>
<dbReference type="PROSITE" id="PS00028">
    <property type="entry name" value="ZINC_FINGER_C2H2_1"/>
    <property type="match status" value="1"/>
</dbReference>
<evidence type="ECO:0000259" key="6">
    <source>
        <dbReference type="PROSITE" id="PS50157"/>
    </source>
</evidence>
<evidence type="ECO:0000313" key="8">
    <source>
        <dbReference type="Proteomes" id="UP001460270"/>
    </source>
</evidence>
<dbReference type="InterPro" id="IPR029400">
    <property type="entry name" value="TINF2_N"/>
</dbReference>
<keyword evidence="1" id="KW-0479">Metal-binding</keyword>
<dbReference type="GO" id="GO:0042162">
    <property type="term" value="F:telomeric DNA binding"/>
    <property type="evidence" value="ECO:0007669"/>
    <property type="project" value="TreeGrafter"/>
</dbReference>
<dbReference type="Pfam" id="PF00096">
    <property type="entry name" value="zf-C2H2"/>
    <property type="match status" value="1"/>
</dbReference>
<dbReference type="InterPro" id="IPR013087">
    <property type="entry name" value="Znf_C2H2_type"/>
</dbReference>
<protein>
    <recommendedName>
        <fullName evidence="6">C2H2-type domain-containing protein</fullName>
    </recommendedName>
</protein>
<dbReference type="Proteomes" id="UP001460270">
    <property type="component" value="Unassembled WGS sequence"/>
</dbReference>
<dbReference type="GO" id="GO:1904356">
    <property type="term" value="P:regulation of telomere maintenance via telomere lengthening"/>
    <property type="evidence" value="ECO:0007669"/>
    <property type="project" value="TreeGrafter"/>
</dbReference>
<sequence length="539" mass="61313">MCNGDELCYRENIEPHLKKMKDLIMEQTDKEAHTKMKASFAIFSKVIHSLLDARKKNKFHQKTLPPEFDLTFDSSLQALVRKLLLLLENLIPVPSLDQTSLWVGLSPSVLKQCEDILNEPEPLNNLIQHHKHNYIFTPGNYVDDFIFPDLQTESKGTHFECSDSERDEQDDFTVRTENDVPSVEVTLSFEDDEQEYNTNVTHEYQIQTVNKKSFRTLSEYSVSECSGDCIVENTNVQVDLNFDKNTLKEEDEHVSIDDAISKPNFHIDTMVCVMCGQAHTQKTLLEHQKFCVSGYEQKKQTTAQCSISLQSRSSDTAEGHISKRSSRIKTCSKCGQTFTSSAHLTSHMRVHTEEDSHICEKCGEDFDSYENVKFHQEKECYGRNETQMDADKKSIKHCVVLLRRLSSEMPQAVHAPCTTDNKLEENGRASARTKRPPSVLPPPARLSSAAHVRGSVGDRAAQSGEALRAAGGLHHRCAGQHPGALTYSERLKIILWLRVEVVLEMCKYDELCNKQNIEPHLKKMNDLIMEQADEVRLQV</sequence>
<gene>
    <name evidence="7" type="ORF">WMY93_001298</name>
</gene>
<dbReference type="GO" id="GO:0016233">
    <property type="term" value="P:telomere capping"/>
    <property type="evidence" value="ECO:0007669"/>
    <property type="project" value="InterPro"/>
</dbReference>
<evidence type="ECO:0000256" key="4">
    <source>
        <dbReference type="PROSITE-ProRule" id="PRU00042"/>
    </source>
</evidence>
<dbReference type="AlphaFoldDB" id="A0AAW0Q4X1"/>
<feature type="domain" description="C2H2-type" evidence="6">
    <location>
        <begin position="329"/>
        <end position="356"/>
    </location>
</feature>
<dbReference type="PROSITE" id="PS50157">
    <property type="entry name" value="ZINC_FINGER_C2H2_2"/>
    <property type="match status" value="1"/>
</dbReference>
<evidence type="ECO:0000256" key="2">
    <source>
        <dbReference type="ARBA" id="ARBA00022771"/>
    </source>
</evidence>
<dbReference type="Gene3D" id="3.30.160.60">
    <property type="entry name" value="Classic Zinc Finger"/>
    <property type="match status" value="1"/>
</dbReference>
<name>A0AAW0Q4X1_9GOBI</name>
<organism evidence="7 8">
    <name type="scientific">Mugilogobius chulae</name>
    <name type="common">yellowstripe goby</name>
    <dbReference type="NCBI Taxonomy" id="88201"/>
    <lineage>
        <taxon>Eukaryota</taxon>
        <taxon>Metazoa</taxon>
        <taxon>Chordata</taxon>
        <taxon>Craniata</taxon>
        <taxon>Vertebrata</taxon>
        <taxon>Euteleostomi</taxon>
        <taxon>Actinopterygii</taxon>
        <taxon>Neopterygii</taxon>
        <taxon>Teleostei</taxon>
        <taxon>Neoteleostei</taxon>
        <taxon>Acanthomorphata</taxon>
        <taxon>Gobiaria</taxon>
        <taxon>Gobiiformes</taxon>
        <taxon>Gobioidei</taxon>
        <taxon>Gobiidae</taxon>
        <taxon>Gobionellinae</taxon>
        <taxon>Mugilogobius</taxon>
    </lineage>
</organism>
<evidence type="ECO:0000256" key="5">
    <source>
        <dbReference type="SAM" id="MobiDB-lite"/>
    </source>
</evidence>
<dbReference type="InterPro" id="IPR039098">
    <property type="entry name" value="TINF2"/>
</dbReference>
<evidence type="ECO:0000256" key="3">
    <source>
        <dbReference type="ARBA" id="ARBA00022833"/>
    </source>
</evidence>
<comment type="caution">
    <text evidence="7">The sequence shown here is derived from an EMBL/GenBank/DDBJ whole genome shotgun (WGS) entry which is preliminary data.</text>
</comment>
<proteinExistence type="predicted"/>
<dbReference type="GO" id="GO:0070187">
    <property type="term" value="C:shelterin complex"/>
    <property type="evidence" value="ECO:0007669"/>
    <property type="project" value="InterPro"/>
</dbReference>
<keyword evidence="8" id="KW-1185">Reference proteome</keyword>